<gene>
    <name evidence="1" type="ORF">GCM10023203_33100</name>
</gene>
<evidence type="ECO:0000313" key="2">
    <source>
        <dbReference type="Proteomes" id="UP001500457"/>
    </source>
</evidence>
<proteinExistence type="predicted"/>
<dbReference type="RefSeq" id="WP_274232460.1">
    <property type="nucleotide sequence ID" value="NZ_BAABHQ010000008.1"/>
</dbReference>
<dbReference type="SUPFAM" id="SSF55961">
    <property type="entry name" value="Bet v1-like"/>
    <property type="match status" value="1"/>
</dbReference>
<name>A0ABP9EI65_9PSEU</name>
<dbReference type="Proteomes" id="UP001500457">
    <property type="component" value="Unassembled WGS sequence"/>
</dbReference>
<keyword evidence="2" id="KW-1185">Reference proteome</keyword>
<accession>A0ABP9EI65</accession>
<organism evidence="1 2">
    <name type="scientific">Actinomycetospora straminea</name>
    <dbReference type="NCBI Taxonomy" id="663607"/>
    <lineage>
        <taxon>Bacteria</taxon>
        <taxon>Bacillati</taxon>
        <taxon>Actinomycetota</taxon>
        <taxon>Actinomycetes</taxon>
        <taxon>Pseudonocardiales</taxon>
        <taxon>Pseudonocardiaceae</taxon>
        <taxon>Actinomycetospora</taxon>
    </lineage>
</organism>
<protein>
    <recommendedName>
        <fullName evidence="3">Polyketide cyclase/dehydrase/lipid transport protein</fullName>
    </recommendedName>
</protein>
<evidence type="ECO:0008006" key="3">
    <source>
        <dbReference type="Google" id="ProtNLM"/>
    </source>
</evidence>
<comment type="caution">
    <text evidence="1">The sequence shown here is derived from an EMBL/GenBank/DDBJ whole genome shotgun (WGS) entry which is preliminary data.</text>
</comment>
<sequence length="145" mass="16090">MPRFSFRLDVRDPPDQVIGAMVDFSERRPEIWPNLTPRLFRVHSLGDGHADVTEGTALPGVDIWERVSYEWTDAVVRGVLTDGRIFAPGGTFEMHVAPHGTGSRITETYDRRSRTLLGRCLGAVFQVSGGAPIKRSLRQVYGVPG</sequence>
<dbReference type="EMBL" id="BAABHQ010000008">
    <property type="protein sequence ID" value="GAA4879814.1"/>
    <property type="molecule type" value="Genomic_DNA"/>
</dbReference>
<reference evidence="2" key="1">
    <citation type="journal article" date="2019" name="Int. J. Syst. Evol. Microbiol.">
        <title>The Global Catalogue of Microorganisms (GCM) 10K type strain sequencing project: providing services to taxonomists for standard genome sequencing and annotation.</title>
        <authorList>
            <consortium name="The Broad Institute Genomics Platform"/>
            <consortium name="The Broad Institute Genome Sequencing Center for Infectious Disease"/>
            <person name="Wu L."/>
            <person name="Ma J."/>
        </authorList>
    </citation>
    <scope>NUCLEOTIDE SEQUENCE [LARGE SCALE GENOMIC DNA]</scope>
    <source>
        <strain evidence="2">JCM 17983</strain>
    </source>
</reference>
<evidence type="ECO:0000313" key="1">
    <source>
        <dbReference type="EMBL" id="GAA4879814.1"/>
    </source>
</evidence>